<feature type="transmembrane region" description="Helical" evidence="2">
    <location>
        <begin position="71"/>
        <end position="97"/>
    </location>
</feature>
<keyword evidence="2" id="KW-1133">Transmembrane helix</keyword>
<feature type="coiled-coil region" evidence="1">
    <location>
        <begin position="132"/>
        <end position="159"/>
    </location>
</feature>
<dbReference type="EMBL" id="CP011859">
    <property type="protein sequence ID" value="AQY21537.1"/>
    <property type="molecule type" value="Genomic_DNA"/>
</dbReference>
<gene>
    <name evidence="3" type="ORF">AB406_0579</name>
</gene>
<name>A0A1S7DR21_RIEAN</name>
<dbReference type="Pfam" id="PF13858">
    <property type="entry name" value="DUF4199"/>
    <property type="match status" value="1"/>
</dbReference>
<keyword evidence="1" id="KW-0175">Coiled coil</keyword>
<dbReference type="Proteomes" id="UP000189883">
    <property type="component" value="Chromosome"/>
</dbReference>
<dbReference type="InterPro" id="IPR025250">
    <property type="entry name" value="DUF4199"/>
</dbReference>
<evidence type="ECO:0000256" key="2">
    <source>
        <dbReference type="SAM" id="Phobius"/>
    </source>
</evidence>
<evidence type="ECO:0000313" key="4">
    <source>
        <dbReference type="Proteomes" id="UP000189883"/>
    </source>
</evidence>
<feature type="transmembrane region" description="Helical" evidence="2">
    <location>
        <begin position="9"/>
        <end position="27"/>
    </location>
</feature>
<dbReference type="CDD" id="cd22265">
    <property type="entry name" value="UDM1_RNF168"/>
    <property type="match status" value="1"/>
</dbReference>
<reference evidence="3 4" key="1">
    <citation type="submission" date="2015-06" db="EMBL/GenBank/DDBJ databases">
        <title>R. anatipestifer strain HXb2 is the most virulent strain so far, and the genome sequence would help us uncover the pathogenesis.</title>
        <authorList>
            <person name="Hu Q."/>
            <person name="Qi J."/>
            <person name="Bo H."/>
            <person name="Liu G."/>
            <person name="Tao M."/>
            <person name="Ding Y."/>
            <person name="Xue Y."/>
        </authorList>
    </citation>
    <scope>NUCLEOTIDE SEQUENCE [LARGE SCALE GENOMIC DNA]</scope>
    <source>
        <strain evidence="3 4">HXb2</strain>
    </source>
</reference>
<dbReference type="RefSeq" id="WP_079206827.1">
    <property type="nucleotide sequence ID" value="NZ_CP011859.1"/>
</dbReference>
<protein>
    <recommendedName>
        <fullName evidence="5">DUF4199 domain-containing protein</fullName>
    </recommendedName>
</protein>
<feature type="transmembrane region" description="Helical" evidence="2">
    <location>
        <begin position="162"/>
        <end position="187"/>
    </location>
</feature>
<evidence type="ECO:0000256" key="1">
    <source>
        <dbReference type="SAM" id="Coils"/>
    </source>
</evidence>
<evidence type="ECO:0000313" key="3">
    <source>
        <dbReference type="EMBL" id="AQY21537.1"/>
    </source>
</evidence>
<evidence type="ECO:0008006" key="5">
    <source>
        <dbReference type="Google" id="ProtNLM"/>
    </source>
</evidence>
<sequence>MGKSTINNGLAMSVVILLVFFVVYFFFMDVNYFHTTMIANSFVLPLIFGVGAFISVYSYKKEKVRLTFKEAFGKAFAPMFLAGFLSISSIFVFISYVDKDVKSLLNHQYIESFRASLEEEYTKAKQITKPNTEEAKELEQKYEEGKKRIEEKVKKKEDMFSLYHFSLVFAGYCAFFLILSVFFGSFFRSKTVY</sequence>
<keyword evidence="2" id="KW-0812">Transmembrane</keyword>
<accession>A0A1S7DR21</accession>
<feature type="transmembrane region" description="Helical" evidence="2">
    <location>
        <begin position="39"/>
        <end position="59"/>
    </location>
</feature>
<keyword evidence="2" id="KW-0472">Membrane</keyword>
<organism evidence="3 4">
    <name type="scientific">Riemerella anatipestifer</name>
    <name type="common">Moraxella anatipestifer</name>
    <dbReference type="NCBI Taxonomy" id="34085"/>
    <lineage>
        <taxon>Bacteria</taxon>
        <taxon>Pseudomonadati</taxon>
        <taxon>Bacteroidota</taxon>
        <taxon>Flavobacteriia</taxon>
        <taxon>Flavobacteriales</taxon>
        <taxon>Weeksellaceae</taxon>
        <taxon>Riemerella</taxon>
    </lineage>
</organism>
<dbReference type="AlphaFoldDB" id="A0A1S7DR21"/>
<proteinExistence type="predicted"/>